<name>A0AAV3Z5H7_9GAST</name>
<evidence type="ECO:0000313" key="1">
    <source>
        <dbReference type="EMBL" id="GFN94565.1"/>
    </source>
</evidence>
<proteinExistence type="predicted"/>
<reference evidence="1 2" key="1">
    <citation type="journal article" date="2021" name="Elife">
        <title>Chloroplast acquisition without the gene transfer in kleptoplastic sea slugs, Plakobranchus ocellatus.</title>
        <authorList>
            <person name="Maeda T."/>
            <person name="Takahashi S."/>
            <person name="Yoshida T."/>
            <person name="Shimamura S."/>
            <person name="Takaki Y."/>
            <person name="Nagai Y."/>
            <person name="Toyoda A."/>
            <person name="Suzuki Y."/>
            <person name="Arimoto A."/>
            <person name="Ishii H."/>
            <person name="Satoh N."/>
            <person name="Nishiyama T."/>
            <person name="Hasebe M."/>
            <person name="Maruyama T."/>
            <person name="Minagawa J."/>
            <person name="Obokata J."/>
            <person name="Shigenobu S."/>
        </authorList>
    </citation>
    <scope>NUCLEOTIDE SEQUENCE [LARGE SCALE GENOMIC DNA]</scope>
</reference>
<gene>
    <name evidence="1" type="ORF">PoB_002107100</name>
</gene>
<dbReference type="Proteomes" id="UP000735302">
    <property type="component" value="Unassembled WGS sequence"/>
</dbReference>
<evidence type="ECO:0000313" key="2">
    <source>
        <dbReference type="Proteomes" id="UP000735302"/>
    </source>
</evidence>
<organism evidence="1 2">
    <name type="scientific">Plakobranchus ocellatus</name>
    <dbReference type="NCBI Taxonomy" id="259542"/>
    <lineage>
        <taxon>Eukaryota</taxon>
        <taxon>Metazoa</taxon>
        <taxon>Spiralia</taxon>
        <taxon>Lophotrochozoa</taxon>
        <taxon>Mollusca</taxon>
        <taxon>Gastropoda</taxon>
        <taxon>Heterobranchia</taxon>
        <taxon>Euthyneura</taxon>
        <taxon>Panpulmonata</taxon>
        <taxon>Sacoglossa</taxon>
        <taxon>Placobranchoidea</taxon>
        <taxon>Plakobranchidae</taxon>
        <taxon>Plakobranchus</taxon>
    </lineage>
</organism>
<protein>
    <submittedName>
        <fullName evidence="1">Uncharacterized protein</fullName>
    </submittedName>
</protein>
<keyword evidence="2" id="KW-1185">Reference proteome</keyword>
<sequence>MIFKLRFKDVYGIDHLALPFRLHLMSSRVPFQKDLHPLPPQLSHEFPKQTQADLVYSSDLDLDSPQPRDVGGIRVSECALKSCSEGDLWKDKGYYEFYHSWAVVAQYVENPSVSLQWLFYYAKCFESRLPSSPGLISAVKLEIVWKK</sequence>
<dbReference type="AlphaFoldDB" id="A0AAV3Z5H7"/>
<dbReference type="EMBL" id="BLXT01002468">
    <property type="protein sequence ID" value="GFN94565.1"/>
    <property type="molecule type" value="Genomic_DNA"/>
</dbReference>
<comment type="caution">
    <text evidence="1">The sequence shown here is derived from an EMBL/GenBank/DDBJ whole genome shotgun (WGS) entry which is preliminary data.</text>
</comment>
<accession>A0AAV3Z5H7</accession>